<evidence type="ECO:0000313" key="1">
    <source>
        <dbReference type="EMBL" id="MBW84437.1"/>
    </source>
</evidence>
<reference evidence="1" key="1">
    <citation type="submission" date="2018-02" db="EMBL/GenBank/DDBJ databases">
        <title>Rhizophora mucronata_Transcriptome.</title>
        <authorList>
            <person name="Meera S.P."/>
            <person name="Sreeshan A."/>
            <person name="Augustine A."/>
        </authorList>
    </citation>
    <scope>NUCLEOTIDE SEQUENCE</scope>
    <source>
        <tissue evidence="1">Leaf</tissue>
    </source>
</reference>
<protein>
    <submittedName>
        <fullName evidence="1">Uncharacterized protein</fullName>
    </submittedName>
</protein>
<sequence length="28" mass="3220">MGVRLLGIWNFSDYVYKVIGTFCLLTIP</sequence>
<proteinExistence type="predicted"/>
<dbReference type="EMBL" id="GGEC01003954">
    <property type="protein sequence ID" value="MBW84437.1"/>
    <property type="molecule type" value="Transcribed_RNA"/>
</dbReference>
<accession>A0A2P2ITB5</accession>
<name>A0A2P2ITB5_RHIMU</name>
<dbReference type="AlphaFoldDB" id="A0A2P2ITB5"/>
<organism evidence="1">
    <name type="scientific">Rhizophora mucronata</name>
    <name type="common">Asiatic mangrove</name>
    <dbReference type="NCBI Taxonomy" id="61149"/>
    <lineage>
        <taxon>Eukaryota</taxon>
        <taxon>Viridiplantae</taxon>
        <taxon>Streptophyta</taxon>
        <taxon>Embryophyta</taxon>
        <taxon>Tracheophyta</taxon>
        <taxon>Spermatophyta</taxon>
        <taxon>Magnoliopsida</taxon>
        <taxon>eudicotyledons</taxon>
        <taxon>Gunneridae</taxon>
        <taxon>Pentapetalae</taxon>
        <taxon>rosids</taxon>
        <taxon>fabids</taxon>
        <taxon>Malpighiales</taxon>
        <taxon>Rhizophoraceae</taxon>
        <taxon>Rhizophora</taxon>
    </lineage>
</organism>